<dbReference type="Gene3D" id="1.20.1310.10">
    <property type="entry name" value="Cullin Repeats"/>
    <property type="match status" value="4"/>
</dbReference>
<evidence type="ECO:0000256" key="6">
    <source>
        <dbReference type="ARBA" id="ARBA00040451"/>
    </source>
</evidence>
<keyword evidence="9" id="KW-1185">Reference proteome</keyword>
<sequence length="325" mass="38184">MGHKEIDMDEGWDIIQKWITKLKRISEGLPEPPFNVDDYVMLYSSVYSTCIQGPHHEYSAQLYNNEKHDEHLLRELVKRFANHKVMVKWLALCFNYLERYYIRQRALPTISEIGLTCFRDLVFDALKHKAKDVVIALIDREREGEEIDRALLKNASNWILSDSCPDYMIKAEECLEKERDRVSHYMHSSSAQKLVEKVEHELLVVNAIQLFEKEQAECRALLKEDRVDDLSRMCRLYHRIPNGLEQVASAFKQHVIVECTLLQQILIRELIELHNQYMEYVSNGFINHELFHKALKEAFENFYNETVGGTLSSELMATFSDNIKL</sequence>
<reference evidence="8 9" key="1">
    <citation type="journal article" date="2017" name="Front. Genet.">
        <title>Draft sequencing of the heterozygous diploid genome of Satsuma (Citrus unshiu Marc.) using a hybrid assembly approach.</title>
        <authorList>
            <person name="Shimizu T."/>
            <person name="Tanizawa Y."/>
            <person name="Mochizuki T."/>
            <person name="Nagasaki H."/>
            <person name="Yoshioka T."/>
            <person name="Toyoda A."/>
            <person name="Fujiyama A."/>
            <person name="Kaminuma E."/>
            <person name="Nakamura Y."/>
        </authorList>
    </citation>
    <scope>NUCLEOTIDE SEQUENCE [LARGE SCALE GENOMIC DNA]</scope>
    <source>
        <strain evidence="9">cv. Miyagawa wase</strain>
    </source>
</reference>
<keyword evidence="4" id="KW-0833">Ubl conjugation pathway</keyword>
<dbReference type="FunFam" id="1.20.1310.10:FF:000014">
    <property type="entry name" value="Cullin 5"/>
    <property type="match status" value="1"/>
</dbReference>
<dbReference type="Pfam" id="PF00888">
    <property type="entry name" value="Cullin"/>
    <property type="match status" value="1"/>
</dbReference>
<dbReference type="InterPro" id="IPR001373">
    <property type="entry name" value="Cullin_N"/>
</dbReference>
<evidence type="ECO:0000256" key="2">
    <source>
        <dbReference type="ARBA" id="ARBA00006019"/>
    </source>
</evidence>
<comment type="similarity">
    <text evidence="2">Belongs to the cullin family.</text>
</comment>
<gene>
    <name evidence="8" type="ORF">CUMW_204500</name>
</gene>
<accession>A0A2H5Q7Z7</accession>
<dbReference type="EMBL" id="BDQV01000244">
    <property type="protein sequence ID" value="GAY60754.1"/>
    <property type="molecule type" value="Genomic_DNA"/>
</dbReference>
<dbReference type="GO" id="GO:0031625">
    <property type="term" value="F:ubiquitin protein ligase binding"/>
    <property type="evidence" value="ECO:0007669"/>
    <property type="project" value="InterPro"/>
</dbReference>
<dbReference type="AlphaFoldDB" id="A0A2H5Q7Z7"/>
<dbReference type="SUPFAM" id="SSF74788">
    <property type="entry name" value="Cullin repeat-like"/>
    <property type="match status" value="1"/>
</dbReference>
<evidence type="ECO:0000256" key="4">
    <source>
        <dbReference type="ARBA" id="ARBA00022786"/>
    </source>
</evidence>
<organism evidence="8 9">
    <name type="scientific">Citrus unshiu</name>
    <name type="common">Satsuma mandarin</name>
    <name type="synonym">Citrus nobilis var. unshiu</name>
    <dbReference type="NCBI Taxonomy" id="55188"/>
    <lineage>
        <taxon>Eukaryota</taxon>
        <taxon>Viridiplantae</taxon>
        <taxon>Streptophyta</taxon>
        <taxon>Embryophyta</taxon>
        <taxon>Tracheophyta</taxon>
        <taxon>Spermatophyta</taxon>
        <taxon>Magnoliopsida</taxon>
        <taxon>eudicotyledons</taxon>
        <taxon>Gunneridae</taxon>
        <taxon>Pentapetalae</taxon>
        <taxon>rosids</taxon>
        <taxon>malvids</taxon>
        <taxon>Sapindales</taxon>
        <taxon>Rutaceae</taxon>
        <taxon>Aurantioideae</taxon>
        <taxon>Citrus</taxon>
    </lineage>
</organism>
<dbReference type="Proteomes" id="UP000236630">
    <property type="component" value="Unassembled WGS sequence"/>
</dbReference>
<name>A0A2H5Q7Z7_CITUN</name>
<evidence type="ECO:0000256" key="1">
    <source>
        <dbReference type="ARBA" id="ARBA00004906"/>
    </source>
</evidence>
<comment type="caution">
    <text evidence="8">The sequence shown here is derived from an EMBL/GenBank/DDBJ whole genome shotgun (WGS) entry which is preliminary data.</text>
</comment>
<dbReference type="STRING" id="55188.A0A2H5Q7Z7"/>
<evidence type="ECO:0000256" key="5">
    <source>
        <dbReference type="ARBA" id="ARBA00022843"/>
    </source>
</evidence>
<evidence type="ECO:0000313" key="9">
    <source>
        <dbReference type="Proteomes" id="UP000236630"/>
    </source>
</evidence>
<evidence type="ECO:0000256" key="3">
    <source>
        <dbReference type="ARBA" id="ARBA00022499"/>
    </source>
</evidence>
<feature type="domain" description="Cullin N-terminal" evidence="7">
    <location>
        <begin position="155"/>
        <end position="322"/>
    </location>
</feature>
<dbReference type="GO" id="GO:0006511">
    <property type="term" value="P:ubiquitin-dependent protein catabolic process"/>
    <property type="evidence" value="ECO:0007669"/>
    <property type="project" value="InterPro"/>
</dbReference>
<keyword evidence="3" id="KW-1017">Isopeptide bond</keyword>
<protein>
    <recommendedName>
        <fullName evidence="6">Cullin-5</fullName>
    </recommendedName>
</protein>
<keyword evidence="5" id="KW-0832">Ubl conjugation</keyword>
<dbReference type="InterPro" id="IPR016159">
    <property type="entry name" value="Cullin_repeat-like_dom_sf"/>
</dbReference>
<proteinExistence type="inferred from homology"/>
<evidence type="ECO:0000259" key="7">
    <source>
        <dbReference type="Pfam" id="PF00888"/>
    </source>
</evidence>
<comment type="pathway">
    <text evidence="1">Protein modification; protein ubiquitination.</text>
</comment>
<dbReference type="InterPro" id="IPR045093">
    <property type="entry name" value="Cullin"/>
</dbReference>
<evidence type="ECO:0000313" key="8">
    <source>
        <dbReference type="EMBL" id="GAY60754.1"/>
    </source>
</evidence>
<dbReference type="PANTHER" id="PTHR11932">
    <property type="entry name" value="CULLIN"/>
    <property type="match status" value="1"/>
</dbReference>